<dbReference type="GO" id="GO:0005524">
    <property type="term" value="F:ATP binding"/>
    <property type="evidence" value="ECO:0007669"/>
    <property type="project" value="UniProtKB-KW"/>
</dbReference>
<dbReference type="InterPro" id="IPR000719">
    <property type="entry name" value="Prot_kinase_dom"/>
</dbReference>
<dbReference type="SUPFAM" id="SSF56112">
    <property type="entry name" value="Protein kinase-like (PK-like)"/>
    <property type="match status" value="1"/>
</dbReference>
<evidence type="ECO:0000256" key="1">
    <source>
        <dbReference type="ARBA" id="ARBA00011245"/>
    </source>
</evidence>
<accession>A0A078APC9</accession>
<dbReference type="Pfam" id="PF00069">
    <property type="entry name" value="Pkinase"/>
    <property type="match status" value="1"/>
</dbReference>
<evidence type="ECO:0000256" key="2">
    <source>
        <dbReference type="ARBA" id="ARBA00022741"/>
    </source>
</evidence>
<dbReference type="InterPro" id="IPR011009">
    <property type="entry name" value="Kinase-like_dom_sf"/>
</dbReference>
<comment type="subunit">
    <text evidence="1">Monomer.</text>
</comment>
<keyword evidence="3" id="KW-0067">ATP-binding</keyword>
<evidence type="ECO:0000313" key="6">
    <source>
        <dbReference type="Proteomes" id="UP000039865"/>
    </source>
</evidence>
<keyword evidence="6" id="KW-1185">Reference proteome</keyword>
<keyword evidence="2" id="KW-0547">Nucleotide-binding</keyword>
<dbReference type="OrthoDB" id="284573at2759"/>
<gene>
    <name evidence="5" type="primary">Contig10988.g11742</name>
    <name evidence="5" type="ORF">STYLEM_12851</name>
</gene>
<dbReference type="SMART" id="SM00220">
    <property type="entry name" value="S_TKc"/>
    <property type="match status" value="1"/>
</dbReference>
<sequence>MLNNYELIKTISTGFGGKIKLARNTENNTEVAIQIHRLDDSSLDQDRVNVFQNEAKLLSQIFHERILNIIDYHARSIVKKSDGSQYEIVCVTISEFAKGGELFYYIKNNGSFKERHARHLFNQMLEGLQYLHSQGYCHRDLKPENILLTENFDVKISDFGFVGPIAGRSNDGFLKTKLGTLPYQAPEINLNLRYRGEDADVFSLGIILFIMVTGLPPFKVADESDFFYKQIIHGKTAEYWAYFQNCVQQSGGQTFSENFMGLILKMLEFHPDKRIKLQQIREHSWVASGDYPLLDEIRVELAKRKAKNVLEAQKANALKKQQKAKYRNLR</sequence>
<dbReference type="PANTHER" id="PTHR24346:SF30">
    <property type="entry name" value="MATERNAL EMBRYONIC LEUCINE ZIPPER KINASE"/>
    <property type="match status" value="1"/>
</dbReference>
<dbReference type="Proteomes" id="UP000039865">
    <property type="component" value="Unassembled WGS sequence"/>
</dbReference>
<evidence type="ECO:0000313" key="5">
    <source>
        <dbReference type="EMBL" id="CDW83801.1"/>
    </source>
</evidence>
<dbReference type="FunFam" id="1.10.510.10:FF:000571">
    <property type="entry name" value="Maternal embryonic leucine zipper kinase"/>
    <property type="match status" value="1"/>
</dbReference>
<dbReference type="InterPro" id="IPR008271">
    <property type="entry name" value="Ser/Thr_kinase_AS"/>
</dbReference>
<dbReference type="OMA" id="IFHERIL"/>
<dbReference type="GO" id="GO:0005737">
    <property type="term" value="C:cytoplasm"/>
    <property type="evidence" value="ECO:0007669"/>
    <property type="project" value="TreeGrafter"/>
</dbReference>
<keyword evidence="5" id="KW-0418">Kinase</keyword>
<dbReference type="AlphaFoldDB" id="A0A078APC9"/>
<feature type="domain" description="Protein kinase" evidence="4">
    <location>
        <begin position="5"/>
        <end position="286"/>
    </location>
</feature>
<dbReference type="PANTHER" id="PTHR24346">
    <property type="entry name" value="MAP/MICROTUBULE AFFINITY-REGULATING KINASE"/>
    <property type="match status" value="1"/>
</dbReference>
<dbReference type="InParanoid" id="A0A078APC9"/>
<organism evidence="5 6">
    <name type="scientific">Stylonychia lemnae</name>
    <name type="common">Ciliate</name>
    <dbReference type="NCBI Taxonomy" id="5949"/>
    <lineage>
        <taxon>Eukaryota</taxon>
        <taxon>Sar</taxon>
        <taxon>Alveolata</taxon>
        <taxon>Ciliophora</taxon>
        <taxon>Intramacronucleata</taxon>
        <taxon>Spirotrichea</taxon>
        <taxon>Stichotrichia</taxon>
        <taxon>Sporadotrichida</taxon>
        <taxon>Oxytrichidae</taxon>
        <taxon>Stylonychinae</taxon>
        <taxon>Stylonychia</taxon>
    </lineage>
</organism>
<evidence type="ECO:0000256" key="3">
    <source>
        <dbReference type="ARBA" id="ARBA00022840"/>
    </source>
</evidence>
<dbReference type="PROSITE" id="PS00108">
    <property type="entry name" value="PROTEIN_KINASE_ST"/>
    <property type="match status" value="1"/>
</dbReference>
<protein>
    <submittedName>
        <fullName evidence="5">Protein kinase domain containing protein</fullName>
    </submittedName>
</protein>
<keyword evidence="5" id="KW-0808">Transferase</keyword>
<reference evidence="5 6" key="1">
    <citation type="submission" date="2014-06" db="EMBL/GenBank/DDBJ databases">
        <authorList>
            <person name="Swart Estienne"/>
        </authorList>
    </citation>
    <scope>NUCLEOTIDE SEQUENCE [LARGE SCALE GENOMIC DNA]</scope>
    <source>
        <strain evidence="5 6">130c</strain>
    </source>
</reference>
<proteinExistence type="predicted"/>
<dbReference type="PROSITE" id="PS50011">
    <property type="entry name" value="PROTEIN_KINASE_DOM"/>
    <property type="match status" value="1"/>
</dbReference>
<name>A0A078APC9_STYLE</name>
<dbReference type="Gene3D" id="1.10.510.10">
    <property type="entry name" value="Transferase(Phosphotransferase) domain 1"/>
    <property type="match status" value="1"/>
</dbReference>
<dbReference type="GO" id="GO:0004674">
    <property type="term" value="F:protein serine/threonine kinase activity"/>
    <property type="evidence" value="ECO:0007669"/>
    <property type="project" value="TreeGrafter"/>
</dbReference>
<dbReference type="EMBL" id="CCKQ01012197">
    <property type="protein sequence ID" value="CDW83801.1"/>
    <property type="molecule type" value="Genomic_DNA"/>
</dbReference>
<dbReference type="GO" id="GO:0035556">
    <property type="term" value="P:intracellular signal transduction"/>
    <property type="evidence" value="ECO:0007669"/>
    <property type="project" value="TreeGrafter"/>
</dbReference>
<evidence type="ECO:0000259" key="4">
    <source>
        <dbReference type="PROSITE" id="PS50011"/>
    </source>
</evidence>